<protein>
    <recommendedName>
        <fullName evidence="6">TonB C-terminal domain-containing protein</fullName>
    </recommendedName>
</protein>
<dbReference type="Proteomes" id="UP000049855">
    <property type="component" value="Unassembled WGS sequence"/>
</dbReference>
<dbReference type="NCBIfam" id="TIGR01352">
    <property type="entry name" value="tonB_Cterm"/>
    <property type="match status" value="1"/>
</dbReference>
<feature type="chain" id="PRO_5006710758" description="TonB C-terminal domain-containing protein" evidence="5">
    <location>
        <begin position="28"/>
        <end position="143"/>
    </location>
</feature>
<keyword evidence="8" id="KW-1185">Reference proteome</keyword>
<dbReference type="InterPro" id="IPR006260">
    <property type="entry name" value="TonB/TolA_C"/>
</dbReference>
<proteinExistence type="predicted"/>
<keyword evidence="5" id="KW-0732">Signal</keyword>
<dbReference type="GO" id="GO:0055085">
    <property type="term" value="P:transmembrane transport"/>
    <property type="evidence" value="ECO:0007669"/>
    <property type="project" value="InterPro"/>
</dbReference>
<organism evidence="7 8">
    <name type="scientific">Sporomusa ovata</name>
    <dbReference type="NCBI Taxonomy" id="2378"/>
    <lineage>
        <taxon>Bacteria</taxon>
        <taxon>Bacillati</taxon>
        <taxon>Bacillota</taxon>
        <taxon>Negativicutes</taxon>
        <taxon>Selenomonadales</taxon>
        <taxon>Sporomusaceae</taxon>
        <taxon>Sporomusa</taxon>
    </lineage>
</organism>
<dbReference type="InterPro" id="IPR037682">
    <property type="entry name" value="TonB_C"/>
</dbReference>
<dbReference type="Gene3D" id="3.30.1150.10">
    <property type="match status" value="1"/>
</dbReference>
<sequence length="143" mass="15505">MKYFSKTQLIIATILLLVIGIAVPAMANNNSTMTPPKIITLAPISLSPEMREKYSEQTILVKVKATIAEAGTIDGDIKIITSSGDEAFDQAVIESIQKSVFSPAYSSDNKAVACSILLPLHINVEKYLPEEQVSHETVQTTDP</sequence>
<evidence type="ECO:0000256" key="3">
    <source>
        <dbReference type="ARBA" id="ARBA00022989"/>
    </source>
</evidence>
<evidence type="ECO:0000313" key="7">
    <source>
        <dbReference type="EMBL" id="CQR74436.1"/>
    </source>
</evidence>
<gene>
    <name evidence="7" type="ORF">SpAn4DRAFT_0898</name>
</gene>
<dbReference type="Pfam" id="PF03544">
    <property type="entry name" value="TonB_C"/>
    <property type="match status" value="1"/>
</dbReference>
<keyword evidence="3" id="KW-1133">Transmembrane helix</keyword>
<dbReference type="AlphaFoldDB" id="A0A0U1L426"/>
<evidence type="ECO:0000256" key="5">
    <source>
        <dbReference type="SAM" id="SignalP"/>
    </source>
</evidence>
<evidence type="ECO:0000313" key="8">
    <source>
        <dbReference type="Proteomes" id="UP000049855"/>
    </source>
</evidence>
<evidence type="ECO:0000256" key="1">
    <source>
        <dbReference type="ARBA" id="ARBA00004167"/>
    </source>
</evidence>
<dbReference type="RefSeq" id="WP_021170431.1">
    <property type="nucleotide sequence ID" value="NZ_CTRP01000014.1"/>
</dbReference>
<evidence type="ECO:0000256" key="4">
    <source>
        <dbReference type="ARBA" id="ARBA00023136"/>
    </source>
</evidence>
<feature type="signal peptide" evidence="5">
    <location>
        <begin position="1"/>
        <end position="27"/>
    </location>
</feature>
<dbReference type="SUPFAM" id="SSF74653">
    <property type="entry name" value="TolA/TonB C-terminal domain"/>
    <property type="match status" value="1"/>
</dbReference>
<keyword evidence="2" id="KW-0812">Transmembrane</keyword>
<feature type="domain" description="TonB C-terminal" evidence="6">
    <location>
        <begin position="61"/>
        <end position="120"/>
    </location>
</feature>
<accession>A0A0U1L426</accession>
<dbReference type="EMBL" id="CTRP01000014">
    <property type="protein sequence ID" value="CQR74436.1"/>
    <property type="molecule type" value="Genomic_DNA"/>
</dbReference>
<dbReference type="GO" id="GO:0016020">
    <property type="term" value="C:membrane"/>
    <property type="evidence" value="ECO:0007669"/>
    <property type="project" value="UniProtKB-SubCell"/>
</dbReference>
<name>A0A0U1L426_9FIRM</name>
<evidence type="ECO:0000256" key="2">
    <source>
        <dbReference type="ARBA" id="ARBA00022692"/>
    </source>
</evidence>
<keyword evidence="4" id="KW-0472">Membrane</keyword>
<comment type="subcellular location">
    <subcellularLocation>
        <location evidence="1">Membrane</location>
        <topology evidence="1">Single-pass membrane protein</topology>
    </subcellularLocation>
</comment>
<reference evidence="8" key="1">
    <citation type="submission" date="2015-03" db="EMBL/GenBank/DDBJ databases">
        <authorList>
            <person name="Nijsse Bart"/>
        </authorList>
    </citation>
    <scope>NUCLEOTIDE SEQUENCE [LARGE SCALE GENOMIC DNA]</scope>
</reference>
<evidence type="ECO:0000259" key="6">
    <source>
        <dbReference type="Pfam" id="PF03544"/>
    </source>
</evidence>